<keyword evidence="3" id="KW-1185">Reference proteome</keyword>
<organism evidence="2 3">
    <name type="scientific">Limnobacter litoralis</name>
    <dbReference type="NCBI Taxonomy" id="481366"/>
    <lineage>
        <taxon>Bacteria</taxon>
        <taxon>Pseudomonadati</taxon>
        <taxon>Pseudomonadota</taxon>
        <taxon>Betaproteobacteria</taxon>
        <taxon>Burkholderiales</taxon>
        <taxon>Burkholderiaceae</taxon>
        <taxon>Limnobacter</taxon>
    </lineage>
</organism>
<reference evidence="3" key="1">
    <citation type="journal article" date="2019" name="Int. J. Syst. Evol. Microbiol.">
        <title>The Global Catalogue of Microorganisms (GCM) 10K type strain sequencing project: providing services to taxonomists for standard genome sequencing and annotation.</title>
        <authorList>
            <consortium name="The Broad Institute Genomics Platform"/>
            <consortium name="The Broad Institute Genome Sequencing Center for Infectious Disease"/>
            <person name="Wu L."/>
            <person name="Ma J."/>
        </authorList>
    </citation>
    <scope>NUCLEOTIDE SEQUENCE [LARGE SCALE GENOMIC DNA]</scope>
    <source>
        <strain evidence="3">NBRC 105857</strain>
    </source>
</reference>
<feature type="transmembrane region" description="Helical" evidence="1">
    <location>
        <begin position="12"/>
        <end position="34"/>
    </location>
</feature>
<evidence type="ECO:0000313" key="2">
    <source>
        <dbReference type="EMBL" id="GLR26497.1"/>
    </source>
</evidence>
<accession>A0ABQ5YSU3</accession>
<dbReference type="RefSeq" id="WP_284281105.1">
    <property type="nucleotide sequence ID" value="NZ_BSOJ01000015.1"/>
</dbReference>
<evidence type="ECO:0008006" key="4">
    <source>
        <dbReference type="Google" id="ProtNLM"/>
    </source>
</evidence>
<evidence type="ECO:0000256" key="1">
    <source>
        <dbReference type="SAM" id="Phobius"/>
    </source>
</evidence>
<dbReference type="Proteomes" id="UP001156664">
    <property type="component" value="Unassembled WGS sequence"/>
</dbReference>
<keyword evidence="1" id="KW-0812">Transmembrane</keyword>
<protein>
    <recommendedName>
        <fullName evidence="4">Phage abortive infection protein</fullName>
    </recommendedName>
</protein>
<proteinExistence type="predicted"/>
<sequence length="251" mass="28911">MGKGDIKLSRFIVFLGWPKDLIIFGVAFGFGLYFTQFHGPLSDNPGDWANFGSYIGGITAPIVGALTVYILLITVDLQHFIHKNQQEWNEQVLKKQQEYEFQIEMEKRLFRVLDRLLELVKLAGQNGPASAFNELQFIHLLSESPSSPNLLDIQVIKVVERYNRILPELVPLWSGVYFFLDQLSTHESENVKKAGFLLEKQVSFYVTKGMAQALDHLHWQCAETEESYYRFYQMLNTTKRPVRDVSQSNGQ</sequence>
<comment type="caution">
    <text evidence="2">The sequence shown here is derived from an EMBL/GenBank/DDBJ whole genome shotgun (WGS) entry which is preliminary data.</text>
</comment>
<evidence type="ECO:0000313" key="3">
    <source>
        <dbReference type="Proteomes" id="UP001156664"/>
    </source>
</evidence>
<keyword evidence="1" id="KW-0472">Membrane</keyword>
<dbReference type="EMBL" id="BSOJ01000015">
    <property type="protein sequence ID" value="GLR26497.1"/>
    <property type="molecule type" value="Genomic_DNA"/>
</dbReference>
<feature type="transmembrane region" description="Helical" evidence="1">
    <location>
        <begin position="54"/>
        <end position="75"/>
    </location>
</feature>
<gene>
    <name evidence="2" type="ORF">GCM10007875_15870</name>
</gene>
<name>A0ABQ5YSU3_9BURK</name>
<keyword evidence="1" id="KW-1133">Transmembrane helix</keyword>